<dbReference type="SUPFAM" id="SSF51735">
    <property type="entry name" value="NAD(P)-binding Rossmann-fold domains"/>
    <property type="match status" value="1"/>
</dbReference>
<gene>
    <name evidence="4" type="ORF">ACFL27_20835</name>
</gene>
<evidence type="ECO:0000313" key="5">
    <source>
        <dbReference type="Proteomes" id="UP001594351"/>
    </source>
</evidence>
<dbReference type="PANTHER" id="PTHR44196:SF2">
    <property type="entry name" value="SHORT-CHAIN DEHYDROGENASE-RELATED"/>
    <property type="match status" value="1"/>
</dbReference>
<dbReference type="PROSITE" id="PS00061">
    <property type="entry name" value="ADH_SHORT"/>
    <property type="match status" value="1"/>
</dbReference>
<accession>A0ABV6Z2G7</accession>
<dbReference type="InterPro" id="IPR020904">
    <property type="entry name" value="Sc_DH/Rdtase_CS"/>
</dbReference>
<evidence type="ECO:0000256" key="3">
    <source>
        <dbReference type="RuleBase" id="RU000363"/>
    </source>
</evidence>
<protein>
    <submittedName>
        <fullName evidence="4">SDR family NAD(P)-dependent oxidoreductase</fullName>
        <ecNumber evidence="4">1.-.-.-</ecNumber>
    </submittedName>
</protein>
<comment type="similarity">
    <text evidence="1 3">Belongs to the short-chain dehydrogenases/reductases (SDR) family.</text>
</comment>
<dbReference type="PRINTS" id="PR00081">
    <property type="entry name" value="GDHRDH"/>
</dbReference>
<dbReference type="PRINTS" id="PR00080">
    <property type="entry name" value="SDRFAMILY"/>
</dbReference>
<sequence length="258" mass="28574">MNCKFALITGASSGLGADFAWRLAHQGYDLLITARRLERLQDLQQKIEGMFNQSVSVFQADLSNSVGPSSILAEIDRINRPVDFLINNAGYGYAAGVLDKSIDEWEKMIQVNINSLVHLTRQILPSMVAQKQGRIINVASVAAFQAVPWFNVYSAAKAFVLSFTEALAQEVKGSHIKVSCLCPGPTRTEFAHIAGTDTIKPPEFVWMESDEVVRRALQAVEKNKVVCIPGIFNKIQVHGERVLPRHFVSYVAGQIYKP</sequence>
<organism evidence="4 5">
    <name type="scientific">candidate division CSSED10-310 bacterium</name>
    <dbReference type="NCBI Taxonomy" id="2855610"/>
    <lineage>
        <taxon>Bacteria</taxon>
        <taxon>Bacteria division CSSED10-310</taxon>
    </lineage>
</organism>
<dbReference type="InterPro" id="IPR036291">
    <property type="entry name" value="NAD(P)-bd_dom_sf"/>
</dbReference>
<reference evidence="4 5" key="1">
    <citation type="submission" date="2024-09" db="EMBL/GenBank/DDBJ databases">
        <title>Laminarin stimulates single cell rates of sulfate reduction while oxygen inhibits transcriptomic activity in coastal marine sediment.</title>
        <authorList>
            <person name="Lindsay M."/>
            <person name="Orcutt B."/>
            <person name="Emerson D."/>
            <person name="Stepanauskas R."/>
            <person name="D'Angelo T."/>
        </authorList>
    </citation>
    <scope>NUCLEOTIDE SEQUENCE [LARGE SCALE GENOMIC DNA]</scope>
    <source>
        <strain evidence="4">SAG AM-311-K15</strain>
    </source>
</reference>
<evidence type="ECO:0000256" key="1">
    <source>
        <dbReference type="ARBA" id="ARBA00006484"/>
    </source>
</evidence>
<keyword evidence="2 4" id="KW-0560">Oxidoreductase</keyword>
<dbReference type="Gene3D" id="3.40.50.720">
    <property type="entry name" value="NAD(P)-binding Rossmann-like Domain"/>
    <property type="match status" value="1"/>
</dbReference>
<dbReference type="PANTHER" id="PTHR44196">
    <property type="entry name" value="DEHYDROGENASE/REDUCTASE SDR FAMILY MEMBER 7B"/>
    <property type="match status" value="1"/>
</dbReference>
<comment type="caution">
    <text evidence="4">The sequence shown here is derived from an EMBL/GenBank/DDBJ whole genome shotgun (WGS) entry which is preliminary data.</text>
</comment>
<dbReference type="PIRSF" id="PIRSF000126">
    <property type="entry name" value="11-beta-HSD1"/>
    <property type="match status" value="1"/>
</dbReference>
<dbReference type="CDD" id="cd05233">
    <property type="entry name" value="SDR_c"/>
    <property type="match status" value="1"/>
</dbReference>
<evidence type="ECO:0000256" key="2">
    <source>
        <dbReference type="ARBA" id="ARBA00023002"/>
    </source>
</evidence>
<dbReference type="Proteomes" id="UP001594351">
    <property type="component" value="Unassembled WGS sequence"/>
</dbReference>
<evidence type="ECO:0000313" key="4">
    <source>
        <dbReference type="EMBL" id="MFC1852652.1"/>
    </source>
</evidence>
<name>A0ABV6Z2G7_UNCC1</name>
<dbReference type="EC" id="1.-.-.-" evidence="4"/>
<dbReference type="GO" id="GO:0016491">
    <property type="term" value="F:oxidoreductase activity"/>
    <property type="evidence" value="ECO:0007669"/>
    <property type="project" value="UniProtKB-KW"/>
</dbReference>
<dbReference type="Pfam" id="PF00106">
    <property type="entry name" value="adh_short"/>
    <property type="match status" value="1"/>
</dbReference>
<dbReference type="InterPro" id="IPR002347">
    <property type="entry name" value="SDR_fam"/>
</dbReference>
<keyword evidence="5" id="KW-1185">Reference proteome</keyword>
<dbReference type="EMBL" id="JBHPBY010000345">
    <property type="protein sequence ID" value="MFC1852652.1"/>
    <property type="molecule type" value="Genomic_DNA"/>
</dbReference>
<proteinExistence type="inferred from homology"/>